<keyword evidence="5" id="KW-1185">Reference proteome</keyword>
<dbReference type="Proteomes" id="UP001235939">
    <property type="component" value="Chromosome 03"/>
</dbReference>
<dbReference type="PROSITE" id="PS51219">
    <property type="entry name" value="DPCK"/>
    <property type="match status" value="1"/>
</dbReference>
<dbReference type="CDD" id="cd02022">
    <property type="entry name" value="DPCK"/>
    <property type="match status" value="1"/>
</dbReference>
<accession>A0ABY6K6K9</accession>
<evidence type="ECO:0000256" key="2">
    <source>
        <dbReference type="ARBA" id="ARBA00022840"/>
    </source>
</evidence>
<dbReference type="Gene3D" id="3.40.50.300">
    <property type="entry name" value="P-loop containing nucleotide triphosphate hydrolases"/>
    <property type="match status" value="1"/>
</dbReference>
<dbReference type="HAMAP" id="MF_00376">
    <property type="entry name" value="Dephospho_CoA_kinase"/>
    <property type="match status" value="1"/>
</dbReference>
<keyword evidence="2" id="KW-0067">ATP-binding</keyword>
<name>A0ABY6K6K9_9ARAC</name>
<dbReference type="NCBIfam" id="TIGR00152">
    <property type="entry name" value="dephospho-CoA kinase"/>
    <property type="match status" value="1"/>
</dbReference>
<dbReference type="Gene3D" id="3.40.50.620">
    <property type="entry name" value="HUPs"/>
    <property type="match status" value="1"/>
</dbReference>
<evidence type="ECO:0000313" key="4">
    <source>
        <dbReference type="EMBL" id="UYV64444.1"/>
    </source>
</evidence>
<dbReference type="Pfam" id="PF01121">
    <property type="entry name" value="CoaE"/>
    <property type="match status" value="1"/>
</dbReference>
<reference evidence="4 5" key="1">
    <citation type="submission" date="2022-01" db="EMBL/GenBank/DDBJ databases">
        <title>A chromosomal length assembly of Cordylochernes scorpioides.</title>
        <authorList>
            <person name="Zeh D."/>
            <person name="Zeh J."/>
        </authorList>
    </citation>
    <scope>NUCLEOTIDE SEQUENCE [LARGE SCALE GENOMIC DNA]</scope>
    <source>
        <strain evidence="4">IN4F17</strain>
        <tissue evidence="4">Whole Body</tissue>
    </source>
</reference>
<evidence type="ECO:0000259" key="3">
    <source>
        <dbReference type="Pfam" id="PF01467"/>
    </source>
</evidence>
<gene>
    <name evidence="4" type="ORF">LAZ67_3000722</name>
</gene>
<evidence type="ECO:0000256" key="1">
    <source>
        <dbReference type="ARBA" id="ARBA00022741"/>
    </source>
</evidence>
<evidence type="ECO:0000313" key="5">
    <source>
        <dbReference type="Proteomes" id="UP001235939"/>
    </source>
</evidence>
<sequence>MSLDVTGVFFTRHQLSAWKSGVINCLGFWAKSGLMVGDVGLMVLTSPVKHLLRNVNKFLKQAEKKVTERLYIRIYPSAPNPRTTEVSKLIPVIYYAASQECRNLDVRVILQNLKRRYDVVLSDNISAEFRGWLASHCNLEAPAHWEQLVIDHDSHASHAYHSEEHLRVYNHVVLGGTFDRIHNGHKLLLSEAVLRTTERLTIGISDGPLLHRQCSNVKLNVCSEKVLKELIEPLPERMKALEHILREMDPTLEYNLTGITDPYGPSTVDPCLECLVASRETLRGADMVNEERKKKGLTKLHIHCIDMVDDGCSISVHPEDKVSSSTQRIQLLGTLLRPPTPRPDLPAHPYIIGLTGNIASGKSRVREHLKSLGAGVVDCDRLGHECYLPGSPVVQEVVDAFGPSVLDSSTGTINRANLGTIVFSDKEEMQKLNKIVWPRILDKVKQQIEAYREQGVEVVVMEAAVLLEAGWDAAVHQVWVTIVPELEAVERLKERNKLTEEQALCRIRSQPQASQLVAKANVVFCSQWETDFTNSQVDKAWKMLKTHYLQKP</sequence>
<proteinExistence type="inferred from homology"/>
<dbReference type="InterPro" id="IPR004821">
    <property type="entry name" value="Cyt_trans-like"/>
</dbReference>
<dbReference type="InterPro" id="IPR027417">
    <property type="entry name" value="P-loop_NTPase"/>
</dbReference>
<dbReference type="CDD" id="cd02164">
    <property type="entry name" value="PPAT_CoAS"/>
    <property type="match status" value="1"/>
</dbReference>
<feature type="domain" description="Cytidyltransferase-like" evidence="3">
    <location>
        <begin position="173"/>
        <end position="324"/>
    </location>
</feature>
<organism evidence="4 5">
    <name type="scientific">Cordylochernes scorpioides</name>
    <dbReference type="NCBI Taxonomy" id="51811"/>
    <lineage>
        <taxon>Eukaryota</taxon>
        <taxon>Metazoa</taxon>
        <taxon>Ecdysozoa</taxon>
        <taxon>Arthropoda</taxon>
        <taxon>Chelicerata</taxon>
        <taxon>Arachnida</taxon>
        <taxon>Pseudoscorpiones</taxon>
        <taxon>Cheliferoidea</taxon>
        <taxon>Chernetidae</taxon>
        <taxon>Cordylochernes</taxon>
    </lineage>
</organism>
<dbReference type="PANTHER" id="PTHR10695:SF46">
    <property type="entry name" value="BIFUNCTIONAL COENZYME A SYNTHASE-RELATED"/>
    <property type="match status" value="1"/>
</dbReference>
<dbReference type="Pfam" id="PF01467">
    <property type="entry name" value="CTP_transf_like"/>
    <property type="match status" value="1"/>
</dbReference>
<keyword evidence="1" id="KW-0547">Nucleotide-binding</keyword>
<dbReference type="SUPFAM" id="SSF52374">
    <property type="entry name" value="Nucleotidylyl transferase"/>
    <property type="match status" value="1"/>
</dbReference>
<dbReference type="SUPFAM" id="SSF52540">
    <property type="entry name" value="P-loop containing nucleoside triphosphate hydrolases"/>
    <property type="match status" value="1"/>
</dbReference>
<dbReference type="InterPro" id="IPR001977">
    <property type="entry name" value="Depp_CoAkinase"/>
</dbReference>
<dbReference type="InterPro" id="IPR014729">
    <property type="entry name" value="Rossmann-like_a/b/a_fold"/>
</dbReference>
<protein>
    <submittedName>
        <fullName evidence="4">COASY</fullName>
    </submittedName>
</protein>
<dbReference type="PANTHER" id="PTHR10695">
    <property type="entry name" value="DEPHOSPHO-COA KINASE-RELATED"/>
    <property type="match status" value="1"/>
</dbReference>
<dbReference type="EMBL" id="CP092865">
    <property type="protein sequence ID" value="UYV64444.1"/>
    <property type="molecule type" value="Genomic_DNA"/>
</dbReference>